<proteinExistence type="predicted"/>
<dbReference type="AlphaFoldDB" id="A0A177N3W4"/>
<dbReference type="InterPro" id="IPR027417">
    <property type="entry name" value="P-loop_NTPase"/>
</dbReference>
<evidence type="ECO:0000313" key="2">
    <source>
        <dbReference type="Proteomes" id="UP000078476"/>
    </source>
</evidence>
<dbReference type="Gene3D" id="3.40.50.300">
    <property type="entry name" value="P-loop containing nucleotide triphosphate hydrolases"/>
    <property type="match status" value="1"/>
</dbReference>
<evidence type="ECO:0000313" key="1">
    <source>
        <dbReference type="EMBL" id="OAI12551.1"/>
    </source>
</evidence>
<comment type="caution">
    <text evidence="1">The sequence shown here is derived from an EMBL/GenBank/DDBJ whole genome shotgun (WGS) entry which is preliminary data.</text>
</comment>
<dbReference type="PANTHER" id="PTHR34301:SF8">
    <property type="entry name" value="ATPASE DOMAIN-CONTAINING PROTEIN"/>
    <property type="match status" value="1"/>
</dbReference>
<keyword evidence="2" id="KW-1185">Reference proteome</keyword>
<dbReference type="EMBL" id="LUUI01000129">
    <property type="protein sequence ID" value="OAI12551.1"/>
    <property type="molecule type" value="Genomic_DNA"/>
</dbReference>
<dbReference type="Pfam" id="PF14516">
    <property type="entry name" value="AAA_35"/>
    <property type="match status" value="1"/>
</dbReference>
<name>A0A177N3W4_9GAMM</name>
<dbReference type="PANTHER" id="PTHR34301">
    <property type="entry name" value="DNA-BINDING PROTEIN-RELATED"/>
    <property type="match status" value="1"/>
</dbReference>
<dbReference type="OrthoDB" id="9811804at2"/>
<dbReference type="Proteomes" id="UP000078476">
    <property type="component" value="Unassembled WGS sequence"/>
</dbReference>
<gene>
    <name evidence="1" type="ORF">A1359_13815</name>
</gene>
<evidence type="ECO:0008006" key="3">
    <source>
        <dbReference type="Google" id="ProtNLM"/>
    </source>
</evidence>
<dbReference type="RefSeq" id="WP_066985329.1">
    <property type="nucleotide sequence ID" value="NZ_LUUI01000129.1"/>
</dbReference>
<reference evidence="1 2" key="1">
    <citation type="submission" date="2016-03" db="EMBL/GenBank/DDBJ databases">
        <authorList>
            <person name="Ploux O."/>
        </authorList>
    </citation>
    <scope>NUCLEOTIDE SEQUENCE [LARGE SCALE GENOMIC DNA]</scope>
    <source>
        <strain evidence="1 2">R-45370</strain>
    </source>
</reference>
<dbReference type="SUPFAM" id="SSF52540">
    <property type="entry name" value="P-loop containing nucleoside triphosphate hydrolases"/>
    <property type="match status" value="1"/>
</dbReference>
<protein>
    <recommendedName>
        <fullName evidence="3">ATP-binding protein</fullName>
    </recommendedName>
</protein>
<sequence>MTDKKAYPGKHPLLASSHFNTAELKAIDVLSKEFYVTNGGEKIHLGINSEYKYAIITPTEIYRDMFNLDREIIVIFSPYPTLQARTLDVFEFVAKKHSSLRIERICNVLISGDKNVERSLESLIKNEPESQIIIPFSYDELQNPCDSYFFRNRFRRYFYTRDLFAFEAPLKKDIYFFGRNDLIQELINRFKSGENSGIFGLRKTGKTSLINGIERNLQKEGIRTVIIDCQDTSFNQRRWNEAIYYVCLKAKEVLDCQAELPSESAFTEKNASIEMESFLKLCKRDSSTTIFFIFDEIENISRNTSPADHWQKGIDFALFWQTLRSIFQRNNSLLSYLIVGTNPSCTETPKIDNVDNPIFNHFNPLYIPGFEVKDTREMTRKLGRRMGLKFDESIYSKLTEDFGGHPFLMRHVCSLISKKVVEQDRPVDLGKSSYKQGKDEFILNHSNYLEMIISVLKDFYSDEYEMLIMLANDDKSTFNEFAELHKSYTSHLLGYGLIKKDHFGYEFNIEAVRNYILNQSKYKKICISQEEMWAEISERRNAVELKLRKLIKLLMQANKGASAKNEILNIFGSPRKEKLNAHSYNDLFDASISEIYFSDLSKIISKNWDVFKNTFNKTKREIFDQLEFINKSRADAHAKTITEDQFKYFRLCMSAIEEDLKDAI</sequence>
<accession>A0A177N3W4</accession>
<organism evidence="1 2">
    <name type="scientific">Methylomonas lenta</name>
    <dbReference type="NCBI Taxonomy" id="980561"/>
    <lineage>
        <taxon>Bacteria</taxon>
        <taxon>Pseudomonadati</taxon>
        <taxon>Pseudomonadota</taxon>
        <taxon>Gammaproteobacteria</taxon>
        <taxon>Methylococcales</taxon>
        <taxon>Methylococcaceae</taxon>
        <taxon>Methylomonas</taxon>
    </lineage>
</organism>